<dbReference type="Proteomes" id="UP000440732">
    <property type="component" value="Unassembled WGS sequence"/>
</dbReference>
<dbReference type="EMBL" id="QXFZ01002345">
    <property type="protein sequence ID" value="KAE9078062.1"/>
    <property type="molecule type" value="Genomic_DNA"/>
</dbReference>
<dbReference type="GO" id="GO:0046872">
    <property type="term" value="F:metal ion binding"/>
    <property type="evidence" value="ECO:0007669"/>
    <property type="project" value="InterPro"/>
</dbReference>
<dbReference type="EMBL" id="QXFW01002449">
    <property type="protein sequence ID" value="KAE8978427.1"/>
    <property type="molecule type" value="Genomic_DNA"/>
</dbReference>
<dbReference type="Proteomes" id="UP000440367">
    <property type="component" value="Unassembled WGS sequence"/>
</dbReference>
<evidence type="ECO:0000313" key="9">
    <source>
        <dbReference type="EMBL" id="KAE9185018.1"/>
    </source>
</evidence>
<dbReference type="EMBL" id="QXGE01003056">
    <property type="protein sequence ID" value="KAE9277370.1"/>
    <property type="molecule type" value="Genomic_DNA"/>
</dbReference>
<feature type="compositionally biased region" description="Polar residues" evidence="1">
    <location>
        <begin position="218"/>
        <end position="228"/>
    </location>
</feature>
<comment type="caution">
    <text evidence="4">The sequence shown here is derived from an EMBL/GenBank/DDBJ whole genome shotgun (WGS) entry which is preliminary data.</text>
</comment>
<evidence type="ECO:0000313" key="16">
    <source>
        <dbReference type="Proteomes" id="UP000440732"/>
    </source>
</evidence>
<dbReference type="InterPro" id="IPR036423">
    <property type="entry name" value="SOD-like_Cu/Zn_dom_sf"/>
</dbReference>
<dbReference type="Proteomes" id="UP000476176">
    <property type="component" value="Unassembled WGS sequence"/>
</dbReference>
<evidence type="ECO:0000313" key="3">
    <source>
        <dbReference type="EMBL" id="KAE8925860.1"/>
    </source>
</evidence>
<dbReference type="Proteomes" id="UP000441208">
    <property type="component" value="Unassembled WGS sequence"/>
</dbReference>
<feature type="region of interest" description="Disordered" evidence="1">
    <location>
        <begin position="218"/>
        <end position="255"/>
    </location>
</feature>
<evidence type="ECO:0000313" key="5">
    <source>
        <dbReference type="EMBL" id="KAE9071244.1"/>
    </source>
</evidence>
<evidence type="ECO:0000313" key="15">
    <source>
        <dbReference type="Proteomes" id="UP000440367"/>
    </source>
</evidence>
<dbReference type="GO" id="GO:0006801">
    <property type="term" value="P:superoxide metabolic process"/>
    <property type="evidence" value="ECO:0007669"/>
    <property type="project" value="InterPro"/>
</dbReference>
<feature type="chain" id="PRO_5036379740" evidence="2">
    <location>
        <begin position="21"/>
        <end position="255"/>
    </location>
</feature>
<gene>
    <name evidence="11" type="ORF">PF001_g25683</name>
    <name evidence="10" type="ORF">PF002_g24871</name>
    <name evidence="9" type="ORF">PF004_g23491</name>
    <name evidence="8" type="ORF">PF005_g24508</name>
    <name evidence="7" type="ORF">PF006_g24805</name>
    <name evidence="6" type="ORF">PF007_g24009</name>
    <name evidence="3" type="ORF">PF009_g23940</name>
    <name evidence="5" type="ORF">PF010_g25946</name>
    <name evidence="4" type="ORF">PF011_g23246</name>
</gene>
<dbReference type="EMBL" id="QXFX01003096">
    <property type="protein sequence ID" value="KAE9071244.1"/>
    <property type="molecule type" value="Genomic_DNA"/>
</dbReference>
<keyword evidence="2" id="KW-0732">Signal</keyword>
<evidence type="ECO:0000313" key="20">
    <source>
        <dbReference type="Proteomes" id="UP000488956"/>
    </source>
</evidence>
<dbReference type="EMBL" id="QXGC01002521">
    <property type="protein sequence ID" value="KAE9185018.1"/>
    <property type="molecule type" value="Genomic_DNA"/>
</dbReference>
<dbReference type="EMBL" id="QXGF01002167">
    <property type="protein sequence ID" value="KAE8925860.1"/>
    <property type="molecule type" value="Genomic_DNA"/>
</dbReference>
<dbReference type="Proteomes" id="UP000460718">
    <property type="component" value="Unassembled WGS sequence"/>
</dbReference>
<evidence type="ECO:0000313" key="7">
    <source>
        <dbReference type="EMBL" id="KAE9091947.1"/>
    </source>
</evidence>
<dbReference type="Proteomes" id="UP000437068">
    <property type="component" value="Unassembled WGS sequence"/>
</dbReference>
<reference evidence="18 19" key="1">
    <citation type="submission" date="2018-09" db="EMBL/GenBank/DDBJ databases">
        <title>Genomic investigation of the strawberry pathogen Phytophthora fragariae indicates pathogenicity is determined by transcriptional variation in three key races.</title>
        <authorList>
            <person name="Adams T.M."/>
            <person name="Armitage A.D."/>
            <person name="Sobczyk M.K."/>
            <person name="Bates H.J."/>
            <person name="Dunwell J.M."/>
            <person name="Nellist C.F."/>
            <person name="Harrison R.J."/>
        </authorList>
    </citation>
    <scope>NUCLEOTIDE SEQUENCE [LARGE SCALE GENOMIC DNA]</scope>
    <source>
        <strain evidence="11 14">A4</strain>
        <strain evidence="10 15">BC-1</strain>
        <strain evidence="9 19">BC-23</strain>
        <strain evidence="8 13">NOV-27</strain>
        <strain evidence="7 16">NOV-5</strain>
        <strain evidence="6 17">NOV-71</strain>
        <strain evidence="3 12">NOV-9</strain>
        <strain evidence="5 20">ONT-3</strain>
        <strain evidence="4 18">SCRP245</strain>
    </source>
</reference>
<dbReference type="EMBL" id="QXGD01002335">
    <property type="protein sequence ID" value="KAE9190055.1"/>
    <property type="molecule type" value="Genomic_DNA"/>
</dbReference>
<organism evidence="4 18">
    <name type="scientific">Phytophthora fragariae</name>
    <dbReference type="NCBI Taxonomy" id="53985"/>
    <lineage>
        <taxon>Eukaryota</taxon>
        <taxon>Sar</taxon>
        <taxon>Stramenopiles</taxon>
        <taxon>Oomycota</taxon>
        <taxon>Peronosporomycetes</taxon>
        <taxon>Peronosporales</taxon>
        <taxon>Peronosporaceae</taxon>
        <taxon>Phytophthora</taxon>
    </lineage>
</organism>
<evidence type="ECO:0000313" key="6">
    <source>
        <dbReference type="EMBL" id="KAE9078062.1"/>
    </source>
</evidence>
<evidence type="ECO:0000313" key="8">
    <source>
        <dbReference type="EMBL" id="KAE9177408.1"/>
    </source>
</evidence>
<protein>
    <submittedName>
        <fullName evidence="4">Uncharacterized protein</fullName>
    </submittedName>
</protein>
<dbReference type="Proteomes" id="UP000488956">
    <property type="component" value="Unassembled WGS sequence"/>
</dbReference>
<evidence type="ECO:0000313" key="4">
    <source>
        <dbReference type="EMBL" id="KAE8978427.1"/>
    </source>
</evidence>
<evidence type="ECO:0000313" key="11">
    <source>
        <dbReference type="EMBL" id="KAE9277370.1"/>
    </source>
</evidence>
<proteinExistence type="predicted"/>
<sequence>MVRFIAGSIAFAAALAGAAALSPAYIYKFDASNAAGVDGSIRVKYAGKDSSTATITAKLDFSGVDQAAIQAFDGNCTEAVTSYKWHIHTKWNSTLTSDAFKQCSNAATDNHFDPLRACGPASEFIAEPACKAKSLTYACSATNYTANPLVCEKGDLSGKFGAFSVKETTTVSGKWTDKHFPLVSEGSPTWSIVLHAVCGTQAPRIACAVMQKQQNGYKEVQSEASTTDNDGKKQSEQRTDGYTVGEQKSKRCAKH</sequence>
<evidence type="ECO:0000313" key="14">
    <source>
        <dbReference type="Proteomes" id="UP000437068"/>
    </source>
</evidence>
<dbReference type="OrthoDB" id="159229at2759"/>
<dbReference type="Gene3D" id="2.60.40.200">
    <property type="entry name" value="Superoxide dismutase, copper/zinc binding domain"/>
    <property type="match status" value="1"/>
</dbReference>
<dbReference type="EMBL" id="QXGA01002796">
    <property type="protein sequence ID" value="KAE9091947.1"/>
    <property type="molecule type" value="Genomic_DNA"/>
</dbReference>
<feature type="compositionally biased region" description="Basic and acidic residues" evidence="1">
    <location>
        <begin position="229"/>
        <end position="239"/>
    </location>
</feature>
<dbReference type="Proteomes" id="UP000433483">
    <property type="component" value="Unassembled WGS sequence"/>
</dbReference>
<accession>A0A6A3I9A8</accession>
<keyword evidence="13" id="KW-1185">Reference proteome</keyword>
<feature type="signal peptide" evidence="2">
    <location>
        <begin position="1"/>
        <end position="20"/>
    </location>
</feature>
<evidence type="ECO:0000313" key="17">
    <source>
        <dbReference type="Proteomes" id="UP000441208"/>
    </source>
</evidence>
<name>A0A6A3I9A8_9STRA</name>
<evidence type="ECO:0000313" key="10">
    <source>
        <dbReference type="EMBL" id="KAE9190055.1"/>
    </source>
</evidence>
<dbReference type="SUPFAM" id="SSF49329">
    <property type="entry name" value="Cu,Zn superoxide dismutase-like"/>
    <property type="match status" value="1"/>
</dbReference>
<evidence type="ECO:0000256" key="1">
    <source>
        <dbReference type="SAM" id="MobiDB-lite"/>
    </source>
</evidence>
<dbReference type="Proteomes" id="UP000429523">
    <property type="component" value="Unassembled WGS sequence"/>
</dbReference>
<dbReference type="EMBL" id="QXGB01002498">
    <property type="protein sequence ID" value="KAE9177408.1"/>
    <property type="molecule type" value="Genomic_DNA"/>
</dbReference>
<evidence type="ECO:0000313" key="12">
    <source>
        <dbReference type="Proteomes" id="UP000429523"/>
    </source>
</evidence>
<evidence type="ECO:0000256" key="2">
    <source>
        <dbReference type="SAM" id="SignalP"/>
    </source>
</evidence>
<evidence type="ECO:0000313" key="18">
    <source>
        <dbReference type="Proteomes" id="UP000460718"/>
    </source>
</evidence>
<dbReference type="AlphaFoldDB" id="A0A6A3I9A8"/>
<evidence type="ECO:0000313" key="13">
    <source>
        <dbReference type="Proteomes" id="UP000433483"/>
    </source>
</evidence>
<evidence type="ECO:0000313" key="19">
    <source>
        <dbReference type="Proteomes" id="UP000476176"/>
    </source>
</evidence>